<feature type="transmembrane region" description="Helical" evidence="7">
    <location>
        <begin position="193"/>
        <end position="214"/>
    </location>
</feature>
<evidence type="ECO:0000256" key="4">
    <source>
        <dbReference type="ARBA" id="ARBA00022692"/>
    </source>
</evidence>
<keyword evidence="4 7" id="KW-0812">Transmembrane</keyword>
<evidence type="ECO:0000313" key="10">
    <source>
        <dbReference type="Proteomes" id="UP000280501"/>
    </source>
</evidence>
<dbReference type="PANTHER" id="PTHR43744">
    <property type="entry name" value="ABC TRANSPORTER PERMEASE PROTEIN MG189-RELATED-RELATED"/>
    <property type="match status" value="1"/>
</dbReference>
<evidence type="ECO:0000256" key="3">
    <source>
        <dbReference type="ARBA" id="ARBA00022475"/>
    </source>
</evidence>
<feature type="domain" description="ABC transmembrane type-1" evidence="8">
    <location>
        <begin position="79"/>
        <end position="269"/>
    </location>
</feature>
<organism evidence="9 10">
    <name type="scientific">Myceligenerans xiligouense</name>
    <dbReference type="NCBI Taxonomy" id="253184"/>
    <lineage>
        <taxon>Bacteria</taxon>
        <taxon>Bacillati</taxon>
        <taxon>Actinomycetota</taxon>
        <taxon>Actinomycetes</taxon>
        <taxon>Micrococcales</taxon>
        <taxon>Promicromonosporaceae</taxon>
        <taxon>Myceligenerans</taxon>
    </lineage>
</organism>
<dbReference type="SUPFAM" id="SSF161098">
    <property type="entry name" value="MetI-like"/>
    <property type="match status" value="1"/>
</dbReference>
<evidence type="ECO:0000313" key="9">
    <source>
        <dbReference type="EMBL" id="RPF21168.1"/>
    </source>
</evidence>
<evidence type="ECO:0000256" key="2">
    <source>
        <dbReference type="ARBA" id="ARBA00022448"/>
    </source>
</evidence>
<dbReference type="InterPro" id="IPR035906">
    <property type="entry name" value="MetI-like_sf"/>
</dbReference>
<feature type="transmembrane region" description="Helical" evidence="7">
    <location>
        <begin position="20"/>
        <end position="42"/>
    </location>
</feature>
<dbReference type="AlphaFoldDB" id="A0A3N4Z5N8"/>
<evidence type="ECO:0000256" key="6">
    <source>
        <dbReference type="ARBA" id="ARBA00023136"/>
    </source>
</evidence>
<dbReference type="RefSeq" id="WP_211341532.1">
    <property type="nucleotide sequence ID" value="NZ_RKQZ01000001.1"/>
</dbReference>
<protein>
    <submittedName>
        <fullName evidence="9">Carbohydrate ABC transporter membrane protein 2 (CUT1 family)</fullName>
    </submittedName>
</protein>
<feature type="transmembrane region" description="Helical" evidence="7">
    <location>
        <begin position="147"/>
        <end position="164"/>
    </location>
</feature>
<gene>
    <name evidence="9" type="ORF">EDD34_1790</name>
</gene>
<reference evidence="9 10" key="1">
    <citation type="submission" date="2018-11" db="EMBL/GenBank/DDBJ databases">
        <title>Sequencing the genomes of 1000 actinobacteria strains.</title>
        <authorList>
            <person name="Klenk H.-P."/>
        </authorList>
    </citation>
    <scope>NUCLEOTIDE SEQUENCE [LARGE SCALE GENOMIC DNA]</scope>
    <source>
        <strain evidence="9 10">DSM 15700</strain>
    </source>
</reference>
<sequence>MSDNLTISVGRRGLFAGRTWHLHVLSLLCVLLIGFPLLYAVLVATQTNAEVFAFRLTPGSSLGEHFHKVWVERGIGRAMWNSVVMATLVTVAKTVLSMAAGLAFVYFRFRGKSLVFFGVLITLMMPTEVMILALFRVTSDLGMTDSLWALVVPFAASATSVFLFRQHFMSLPAELPEAAQLDGAGPFQFCFRILLPLSWNTIGALAVVSFTYAWNMYLWPVLVISDASGQVVQQSLSALRATDQAISYGPLMLGALLASVPPLLVFLALQKPFMSGMAISDK</sequence>
<dbReference type="Gene3D" id="1.10.3720.10">
    <property type="entry name" value="MetI-like"/>
    <property type="match status" value="1"/>
</dbReference>
<evidence type="ECO:0000259" key="8">
    <source>
        <dbReference type="PROSITE" id="PS50928"/>
    </source>
</evidence>
<dbReference type="GO" id="GO:0005886">
    <property type="term" value="C:plasma membrane"/>
    <property type="evidence" value="ECO:0007669"/>
    <property type="project" value="UniProtKB-SubCell"/>
</dbReference>
<accession>A0A3N4Z5N8</accession>
<evidence type="ECO:0000256" key="1">
    <source>
        <dbReference type="ARBA" id="ARBA00004651"/>
    </source>
</evidence>
<dbReference type="GO" id="GO:0055085">
    <property type="term" value="P:transmembrane transport"/>
    <property type="evidence" value="ECO:0007669"/>
    <property type="project" value="InterPro"/>
</dbReference>
<keyword evidence="3" id="KW-1003">Cell membrane</keyword>
<comment type="subcellular location">
    <subcellularLocation>
        <location evidence="1 7">Cell membrane</location>
        <topology evidence="1 7">Multi-pass membrane protein</topology>
    </subcellularLocation>
</comment>
<dbReference type="EMBL" id="RKQZ01000001">
    <property type="protein sequence ID" value="RPF21168.1"/>
    <property type="molecule type" value="Genomic_DNA"/>
</dbReference>
<dbReference type="PANTHER" id="PTHR43744:SF8">
    <property type="entry name" value="SN-GLYCEROL-3-PHOSPHATE TRANSPORT SYSTEM PERMEASE PROTEIN UGPE"/>
    <property type="match status" value="1"/>
</dbReference>
<keyword evidence="6 7" id="KW-0472">Membrane</keyword>
<comment type="similarity">
    <text evidence="7">Belongs to the binding-protein-dependent transport system permease family.</text>
</comment>
<evidence type="ECO:0000256" key="7">
    <source>
        <dbReference type="RuleBase" id="RU363032"/>
    </source>
</evidence>
<keyword evidence="10" id="KW-1185">Reference proteome</keyword>
<evidence type="ECO:0000256" key="5">
    <source>
        <dbReference type="ARBA" id="ARBA00022989"/>
    </source>
</evidence>
<name>A0A3N4Z5N8_9MICO</name>
<dbReference type="Pfam" id="PF00528">
    <property type="entry name" value="BPD_transp_1"/>
    <property type="match status" value="1"/>
</dbReference>
<keyword evidence="5 7" id="KW-1133">Transmembrane helix</keyword>
<dbReference type="CDD" id="cd06261">
    <property type="entry name" value="TM_PBP2"/>
    <property type="match status" value="1"/>
</dbReference>
<feature type="transmembrane region" description="Helical" evidence="7">
    <location>
        <begin position="114"/>
        <end position="135"/>
    </location>
</feature>
<proteinExistence type="inferred from homology"/>
<feature type="transmembrane region" description="Helical" evidence="7">
    <location>
        <begin position="83"/>
        <end position="107"/>
    </location>
</feature>
<dbReference type="InterPro" id="IPR000515">
    <property type="entry name" value="MetI-like"/>
</dbReference>
<dbReference type="Proteomes" id="UP000280501">
    <property type="component" value="Unassembled WGS sequence"/>
</dbReference>
<dbReference type="PROSITE" id="PS50928">
    <property type="entry name" value="ABC_TM1"/>
    <property type="match status" value="1"/>
</dbReference>
<comment type="caution">
    <text evidence="9">The sequence shown here is derived from an EMBL/GenBank/DDBJ whole genome shotgun (WGS) entry which is preliminary data.</text>
</comment>
<feature type="transmembrane region" description="Helical" evidence="7">
    <location>
        <begin position="245"/>
        <end position="269"/>
    </location>
</feature>
<keyword evidence="2 7" id="KW-0813">Transport</keyword>